<evidence type="ECO:0000313" key="2">
    <source>
        <dbReference type="Proteomes" id="UP000572722"/>
    </source>
</evidence>
<comment type="caution">
    <text evidence="1">The sequence shown here is derived from an EMBL/GenBank/DDBJ whole genome shotgun (WGS) entry which is preliminary data.</text>
</comment>
<organism evidence="1 2">
    <name type="scientific">Vibrio tubiashii</name>
    <dbReference type="NCBI Taxonomy" id="29498"/>
    <lineage>
        <taxon>Bacteria</taxon>
        <taxon>Pseudomonadati</taxon>
        <taxon>Pseudomonadota</taxon>
        <taxon>Gammaproteobacteria</taxon>
        <taxon>Vibrionales</taxon>
        <taxon>Vibrionaceae</taxon>
        <taxon>Vibrio</taxon>
        <taxon>Vibrio oreintalis group</taxon>
    </lineage>
</organism>
<sequence>MSDKPVPARRDTNRSKVTFLELVFPPISNQEAVWLKDEPAAEYMKQSDFYMIGAKAKSHFEAYSFNETDMILSFDLFINGEKRSECSLSINELSAVSSSEHEKIGVGCGDWGINVFYEQDGEQYLLEYFSPETILWHRSREASGVYGLDNFEELFVYDLLYVGIAKKGDSYERLIKKGHQKRMEILANEPQRFPGARVSDETFLFLYRLEPLFITQFGANEDSFDLSFDYDHKRIVADAEKAFVNLLKPNYNSIQFTQYPKGADGLYDSKLDSYTYSLGEAITFNTPHGKFRGGRDLHLGGLSNKSDFISVDKESVKQFVAGEDFERG</sequence>
<dbReference type="EMBL" id="VTXO01000009">
    <property type="protein sequence ID" value="NOI82681.1"/>
    <property type="molecule type" value="Genomic_DNA"/>
</dbReference>
<dbReference type="AlphaFoldDB" id="A0AAE5GT03"/>
<accession>A0AAE5GT03</accession>
<name>A0AAE5GT03_9VIBR</name>
<protein>
    <submittedName>
        <fullName evidence="1">Uncharacterized protein</fullName>
    </submittedName>
</protein>
<gene>
    <name evidence="1" type="ORF">F0237_18605</name>
</gene>
<evidence type="ECO:0000313" key="1">
    <source>
        <dbReference type="EMBL" id="NOI82681.1"/>
    </source>
</evidence>
<proteinExistence type="predicted"/>
<dbReference type="Proteomes" id="UP000572722">
    <property type="component" value="Unassembled WGS sequence"/>
</dbReference>
<reference evidence="1 2" key="1">
    <citation type="submission" date="2019-08" db="EMBL/GenBank/DDBJ databases">
        <title>Draft genome sequencing and comparative genomics of hatchery-associated Vibrios.</title>
        <authorList>
            <person name="Kehlet-Delgado H."/>
            <person name="Mueller R.S."/>
        </authorList>
    </citation>
    <scope>NUCLEOTIDE SEQUENCE [LARGE SCALE GENOMIC DNA]</scope>
    <source>
        <strain evidence="1 2">01-65-5-1</strain>
    </source>
</reference>